<dbReference type="AlphaFoldDB" id="A0A8J2M7X8"/>
<feature type="transmembrane region" description="Helical" evidence="2">
    <location>
        <begin position="489"/>
        <end position="514"/>
    </location>
</feature>
<comment type="caution">
    <text evidence="3">The sequence shown here is derived from an EMBL/GenBank/DDBJ whole genome shotgun (WGS) entry which is preliminary data.</text>
</comment>
<gene>
    <name evidence="3" type="ORF">AFUS01_LOCUS43179</name>
</gene>
<evidence type="ECO:0000256" key="1">
    <source>
        <dbReference type="SAM" id="MobiDB-lite"/>
    </source>
</evidence>
<name>A0A8J2M7X8_9HEXA</name>
<keyword evidence="4" id="KW-1185">Reference proteome</keyword>
<protein>
    <submittedName>
        <fullName evidence="3">Uncharacterized protein</fullName>
    </submittedName>
</protein>
<feature type="compositionally biased region" description="Low complexity" evidence="1">
    <location>
        <begin position="256"/>
        <end position="270"/>
    </location>
</feature>
<keyword evidence="2" id="KW-1133">Transmembrane helix</keyword>
<evidence type="ECO:0000313" key="4">
    <source>
        <dbReference type="Proteomes" id="UP000708208"/>
    </source>
</evidence>
<reference evidence="3" key="1">
    <citation type="submission" date="2021-06" db="EMBL/GenBank/DDBJ databases">
        <authorList>
            <person name="Hodson N. C."/>
            <person name="Mongue J. A."/>
            <person name="Jaron S. K."/>
        </authorList>
    </citation>
    <scope>NUCLEOTIDE SEQUENCE</scope>
</reference>
<evidence type="ECO:0000313" key="3">
    <source>
        <dbReference type="EMBL" id="CAG7833570.1"/>
    </source>
</evidence>
<feature type="region of interest" description="Disordered" evidence="1">
    <location>
        <begin position="253"/>
        <end position="285"/>
    </location>
</feature>
<keyword evidence="2" id="KW-0472">Membrane</keyword>
<evidence type="ECO:0000256" key="2">
    <source>
        <dbReference type="SAM" id="Phobius"/>
    </source>
</evidence>
<keyword evidence="2" id="KW-0812">Transmembrane</keyword>
<organism evidence="3 4">
    <name type="scientific">Allacma fusca</name>
    <dbReference type="NCBI Taxonomy" id="39272"/>
    <lineage>
        <taxon>Eukaryota</taxon>
        <taxon>Metazoa</taxon>
        <taxon>Ecdysozoa</taxon>
        <taxon>Arthropoda</taxon>
        <taxon>Hexapoda</taxon>
        <taxon>Collembola</taxon>
        <taxon>Symphypleona</taxon>
        <taxon>Sminthuridae</taxon>
        <taxon>Allacma</taxon>
    </lineage>
</organism>
<dbReference type="Proteomes" id="UP000708208">
    <property type="component" value="Unassembled WGS sequence"/>
</dbReference>
<sequence length="577" mass="64519">MCPKVDKNQRSLKIFVQRFRNTFKTQSYSVKVPVQDRSEKIQRNKMSSNYSPSVAFVNVSGKLDVERPCRTSGLITSYPCSSPRSTLSSRPTSFLGEDFDSDANLHLEKLQIRPPEENSPRHRSFSPQTSYGPSVMMSPSFMRGDHLMPLWKDYPMVHKAVPSSQSYCSMPLSSYPNSGYGSPAFIPPNYRSSSMASIFGGPKPIISPPKLDVGFTSRYDLNVSASPAYLYHSGNSRHSWTYGMPSENVMPPYLTSPLSRSSSQSSGFVSQKEFNTPPPSSPSLPTPLNAHVAFGDPDKCVDSELQIGTNSHRTGGFISKDFASFSSLNNSNSVTASEMNLRQGRIWSPPTFVSFMKSSDSSVNNTSRNTCSRFARKEAAGSCLRRSNDIKPVNSSLYSDDDDDDGDNESFVSARTSMTHRTKTGNSLPASAASNDFVRSKSKIRSGPYIRNLRSTTMFEDESARSGQRDRRLQQKNRDEQDSSHCSSLWSLIIQLFWSLSVFFNVVLMFWLFFGNPYDAQESHWVHHVIHNMTDAIMTNTPILWDSLQQSVLNMLAAREVDSSVNPTILILNDYEL</sequence>
<proteinExistence type="predicted"/>
<feature type="compositionally biased region" description="Basic and acidic residues" evidence="1">
    <location>
        <begin position="462"/>
        <end position="480"/>
    </location>
</feature>
<dbReference type="EMBL" id="CAJVCH010569931">
    <property type="protein sequence ID" value="CAG7833570.1"/>
    <property type="molecule type" value="Genomic_DNA"/>
</dbReference>
<feature type="region of interest" description="Disordered" evidence="1">
    <location>
        <begin position="112"/>
        <end position="131"/>
    </location>
</feature>
<accession>A0A8J2M7X8</accession>
<feature type="region of interest" description="Disordered" evidence="1">
    <location>
        <begin position="459"/>
        <end position="480"/>
    </location>
</feature>
<feature type="compositionally biased region" description="Pro residues" evidence="1">
    <location>
        <begin position="276"/>
        <end position="285"/>
    </location>
</feature>